<dbReference type="PANTHER" id="PTHR45138">
    <property type="entry name" value="REGULATORY COMPONENTS OF SENSORY TRANSDUCTION SYSTEM"/>
    <property type="match status" value="1"/>
</dbReference>
<dbReference type="EC" id="2.7.7.65" evidence="1"/>
<name>A0A0G3BEP8_9BURK</name>
<feature type="transmembrane region" description="Helical" evidence="4">
    <location>
        <begin position="318"/>
        <end position="340"/>
    </location>
</feature>
<keyword evidence="7" id="KW-1185">Reference proteome</keyword>
<dbReference type="Pfam" id="PF07695">
    <property type="entry name" value="7TMR-DISM_7TM"/>
    <property type="match status" value="1"/>
</dbReference>
<keyword evidence="4" id="KW-1133">Transmembrane helix</keyword>
<dbReference type="SUPFAM" id="SSF55073">
    <property type="entry name" value="Nucleotide cyclase"/>
    <property type="match status" value="1"/>
</dbReference>
<dbReference type="FunFam" id="3.30.70.270:FF:000001">
    <property type="entry name" value="Diguanylate cyclase domain protein"/>
    <property type="match status" value="1"/>
</dbReference>
<dbReference type="InterPro" id="IPR029787">
    <property type="entry name" value="Nucleotide_cyclase"/>
</dbReference>
<evidence type="ECO:0000256" key="3">
    <source>
        <dbReference type="SAM" id="Coils"/>
    </source>
</evidence>
<dbReference type="InterPro" id="IPR011623">
    <property type="entry name" value="7TMR_DISM_rcpt_extracell_dom1"/>
</dbReference>
<dbReference type="CDD" id="cd01949">
    <property type="entry name" value="GGDEF"/>
    <property type="match status" value="1"/>
</dbReference>
<sequence>MTRPAFELAYRAFRALLLLAWMSFVALSAGATPVPEVHLTSTFAEVALGRSSEVLHDRMGTMDLEAVRRSQQWRKLSSDAVPGGYSHGVWWMRVRVTNSSGAPLQAILDLNSPLQDYVQLLQVDPSGHVVHQDEAGDHLPLSRWKSGGRTLRFLVSLGTAESRDLYLRLATEDGLHVGVRPALRSLPEQSQHDQFDTLVHALYFGMILALLLYNVVLFLSTRDRALAYYVLHLLAFGTWAWTFRGYGLKYFWPESPAFNQHVLLASISLSVVTQSLFLMHYMRVRVDAPRLYPVLVAVTAANALALLSPLLGGYAGPFFLACLGVLAGVVITYACAGYLLRKRSRPALIVFVSFAALALGVTMYLLRLLGALQPNFMTEYGPEIGSALQMLLLALGLADQMNTLREQKLQAERHAAAAQMALVEQLDTLVKARTQELEQVNAKLADLSIKDELTGAYNKRHFTEVFQTELARYGRQGGVLSFCMFDVDFFKAYNDRYGHPAGDAVLRKVAATVRARLRRKGDRLFRLGGEEFGVLLSVDRPADTVARYIDGLRQAIADLGVTHEGSPFGKLTASFGLVILGSASQGEALDPEAVYALADRQLYEAKRNGRNRVEVEA</sequence>
<dbReference type="AlphaFoldDB" id="A0A0G3BEP8"/>
<dbReference type="Proteomes" id="UP000035352">
    <property type="component" value="Chromosome"/>
</dbReference>
<dbReference type="Pfam" id="PF00990">
    <property type="entry name" value="GGDEF"/>
    <property type="match status" value="1"/>
</dbReference>
<dbReference type="SMART" id="SM00267">
    <property type="entry name" value="GGDEF"/>
    <property type="match status" value="1"/>
</dbReference>
<reference evidence="6 7" key="1">
    <citation type="submission" date="2015-05" db="EMBL/GenBank/DDBJ databases">
        <authorList>
            <person name="Tang B."/>
            <person name="Yu Y."/>
        </authorList>
    </citation>
    <scope>NUCLEOTIDE SEQUENCE [LARGE SCALE GENOMIC DNA]</scope>
    <source>
        <strain evidence="6 7">DSM 7029</strain>
    </source>
</reference>
<protein>
    <recommendedName>
        <fullName evidence="1">diguanylate cyclase</fullName>
        <ecNumber evidence="1">2.7.7.65</ecNumber>
    </recommendedName>
</protein>
<keyword evidence="4" id="KW-0472">Membrane</keyword>
<dbReference type="InterPro" id="IPR011622">
    <property type="entry name" value="7TMR_DISM_rcpt_extracell_dom2"/>
</dbReference>
<feature type="transmembrane region" description="Helical" evidence="4">
    <location>
        <begin position="347"/>
        <end position="366"/>
    </location>
</feature>
<evidence type="ECO:0000259" key="5">
    <source>
        <dbReference type="PROSITE" id="PS50887"/>
    </source>
</evidence>
<organism evidence="6 7">
    <name type="scientific">Caldimonas brevitalea</name>
    <dbReference type="NCBI Taxonomy" id="413882"/>
    <lineage>
        <taxon>Bacteria</taxon>
        <taxon>Pseudomonadati</taxon>
        <taxon>Pseudomonadota</taxon>
        <taxon>Betaproteobacteria</taxon>
        <taxon>Burkholderiales</taxon>
        <taxon>Sphaerotilaceae</taxon>
        <taxon>Caldimonas</taxon>
    </lineage>
</organism>
<evidence type="ECO:0000256" key="1">
    <source>
        <dbReference type="ARBA" id="ARBA00012528"/>
    </source>
</evidence>
<dbReference type="InterPro" id="IPR043128">
    <property type="entry name" value="Rev_trsase/Diguanyl_cyclase"/>
</dbReference>
<dbReference type="Gene3D" id="2.60.40.2380">
    <property type="match status" value="1"/>
</dbReference>
<dbReference type="Pfam" id="PF07696">
    <property type="entry name" value="7TMR-DISMED2"/>
    <property type="match status" value="1"/>
</dbReference>
<dbReference type="GO" id="GO:0043709">
    <property type="term" value="P:cell adhesion involved in single-species biofilm formation"/>
    <property type="evidence" value="ECO:0007669"/>
    <property type="project" value="TreeGrafter"/>
</dbReference>
<dbReference type="InterPro" id="IPR000160">
    <property type="entry name" value="GGDEF_dom"/>
</dbReference>
<dbReference type="Gene3D" id="3.30.70.270">
    <property type="match status" value="1"/>
</dbReference>
<feature type="transmembrane region" description="Helical" evidence="4">
    <location>
        <begin position="262"/>
        <end position="279"/>
    </location>
</feature>
<accession>A0A0G3BEP8</accession>
<keyword evidence="4" id="KW-0812">Transmembrane</keyword>
<dbReference type="EMBL" id="CP011371">
    <property type="protein sequence ID" value="AKJ27889.1"/>
    <property type="molecule type" value="Genomic_DNA"/>
</dbReference>
<dbReference type="PANTHER" id="PTHR45138:SF9">
    <property type="entry name" value="DIGUANYLATE CYCLASE DGCM-RELATED"/>
    <property type="match status" value="1"/>
</dbReference>
<dbReference type="KEGG" id="pbh:AAW51_1198"/>
<dbReference type="STRING" id="413882.AAW51_1198"/>
<dbReference type="InterPro" id="IPR050469">
    <property type="entry name" value="Diguanylate_Cyclase"/>
</dbReference>
<evidence type="ECO:0000313" key="7">
    <source>
        <dbReference type="Proteomes" id="UP000035352"/>
    </source>
</evidence>
<feature type="transmembrane region" description="Helical" evidence="4">
    <location>
        <begin position="226"/>
        <end position="242"/>
    </location>
</feature>
<dbReference type="RefSeq" id="WP_169787989.1">
    <property type="nucleotide sequence ID" value="NZ_CP011371.1"/>
</dbReference>
<dbReference type="GO" id="GO:0005886">
    <property type="term" value="C:plasma membrane"/>
    <property type="evidence" value="ECO:0007669"/>
    <property type="project" value="TreeGrafter"/>
</dbReference>
<proteinExistence type="predicted"/>
<evidence type="ECO:0000256" key="4">
    <source>
        <dbReference type="SAM" id="Phobius"/>
    </source>
</evidence>
<comment type="catalytic activity">
    <reaction evidence="2">
        <text>2 GTP = 3',3'-c-di-GMP + 2 diphosphate</text>
        <dbReference type="Rhea" id="RHEA:24898"/>
        <dbReference type="ChEBI" id="CHEBI:33019"/>
        <dbReference type="ChEBI" id="CHEBI:37565"/>
        <dbReference type="ChEBI" id="CHEBI:58805"/>
        <dbReference type="EC" id="2.7.7.65"/>
    </reaction>
</comment>
<feature type="domain" description="GGDEF" evidence="5">
    <location>
        <begin position="478"/>
        <end position="617"/>
    </location>
</feature>
<dbReference type="GO" id="GO:0052621">
    <property type="term" value="F:diguanylate cyclase activity"/>
    <property type="evidence" value="ECO:0007669"/>
    <property type="project" value="UniProtKB-EC"/>
</dbReference>
<feature type="transmembrane region" description="Helical" evidence="4">
    <location>
        <begin position="198"/>
        <end position="219"/>
    </location>
</feature>
<feature type="coiled-coil region" evidence="3">
    <location>
        <begin position="401"/>
        <end position="450"/>
    </location>
</feature>
<gene>
    <name evidence="6" type="ORF">AAW51_1198</name>
</gene>
<evidence type="ECO:0000313" key="6">
    <source>
        <dbReference type="EMBL" id="AKJ27889.1"/>
    </source>
</evidence>
<feature type="transmembrane region" description="Helical" evidence="4">
    <location>
        <begin position="291"/>
        <end position="312"/>
    </location>
</feature>
<dbReference type="PATRIC" id="fig|413882.6.peg.1261"/>
<dbReference type="PROSITE" id="PS50887">
    <property type="entry name" value="GGDEF"/>
    <property type="match status" value="1"/>
</dbReference>
<dbReference type="GO" id="GO:1902201">
    <property type="term" value="P:negative regulation of bacterial-type flagellum-dependent cell motility"/>
    <property type="evidence" value="ECO:0007669"/>
    <property type="project" value="TreeGrafter"/>
</dbReference>
<dbReference type="NCBIfam" id="TIGR00254">
    <property type="entry name" value="GGDEF"/>
    <property type="match status" value="1"/>
</dbReference>
<keyword evidence="3" id="KW-0175">Coiled coil</keyword>
<evidence type="ECO:0000256" key="2">
    <source>
        <dbReference type="ARBA" id="ARBA00034247"/>
    </source>
</evidence>